<reference evidence="5" key="2">
    <citation type="submission" date="2023-06" db="EMBL/GenBank/DDBJ databases">
        <authorList>
            <consortium name="Lawrence Berkeley National Laboratory"/>
            <person name="Haridas S."/>
            <person name="Hensen N."/>
            <person name="Bonometti L."/>
            <person name="Westerberg I."/>
            <person name="Brannstrom I.O."/>
            <person name="Guillou S."/>
            <person name="Cros-Aarteil S."/>
            <person name="Calhoun S."/>
            <person name="Kuo A."/>
            <person name="Mondo S."/>
            <person name="Pangilinan J."/>
            <person name="Riley R."/>
            <person name="LaButti K."/>
            <person name="Andreopoulos B."/>
            <person name="Lipzen A."/>
            <person name="Chen C."/>
            <person name="Yanf M."/>
            <person name="Daum C."/>
            <person name="Ng V."/>
            <person name="Clum A."/>
            <person name="Steindorff A."/>
            <person name="Ohm R."/>
            <person name="Martin F."/>
            <person name="Silar P."/>
            <person name="Natvig D."/>
            <person name="Lalanne C."/>
            <person name="Gautier V."/>
            <person name="Ament-velasquez S.L."/>
            <person name="Kruys A."/>
            <person name="Hutchinson M.I."/>
            <person name="Powell A.J."/>
            <person name="Barry K."/>
            <person name="Miller A.N."/>
            <person name="Grigoriev I.V."/>
            <person name="Debuchy R."/>
            <person name="Gladieux P."/>
            <person name="Thoren M.H."/>
            <person name="Johannesson H."/>
        </authorList>
    </citation>
    <scope>NUCLEOTIDE SEQUENCE</scope>
    <source>
        <strain evidence="5">CBS 232.78</strain>
    </source>
</reference>
<keyword evidence="1" id="KW-0596">Phosphopantetheine</keyword>
<dbReference type="InterPro" id="IPR009081">
    <property type="entry name" value="PP-bd_ACP"/>
</dbReference>
<evidence type="ECO:0000259" key="4">
    <source>
        <dbReference type="Pfam" id="PF00550"/>
    </source>
</evidence>
<reference evidence="5" key="1">
    <citation type="journal article" date="2023" name="Mol. Phylogenet. Evol.">
        <title>Genome-scale phylogeny and comparative genomics of the fungal order Sordariales.</title>
        <authorList>
            <person name="Hensen N."/>
            <person name="Bonometti L."/>
            <person name="Westerberg I."/>
            <person name="Brannstrom I.O."/>
            <person name="Guillou S."/>
            <person name="Cros-Aarteil S."/>
            <person name="Calhoun S."/>
            <person name="Haridas S."/>
            <person name="Kuo A."/>
            <person name="Mondo S."/>
            <person name="Pangilinan J."/>
            <person name="Riley R."/>
            <person name="LaButti K."/>
            <person name="Andreopoulos B."/>
            <person name="Lipzen A."/>
            <person name="Chen C."/>
            <person name="Yan M."/>
            <person name="Daum C."/>
            <person name="Ng V."/>
            <person name="Clum A."/>
            <person name="Steindorff A."/>
            <person name="Ohm R.A."/>
            <person name="Martin F."/>
            <person name="Silar P."/>
            <person name="Natvig D.O."/>
            <person name="Lalanne C."/>
            <person name="Gautier V."/>
            <person name="Ament-Velasquez S.L."/>
            <person name="Kruys A."/>
            <person name="Hutchinson M.I."/>
            <person name="Powell A.J."/>
            <person name="Barry K."/>
            <person name="Miller A.N."/>
            <person name="Grigoriev I.V."/>
            <person name="Debuchy R."/>
            <person name="Gladieux P."/>
            <person name="Hiltunen Thoren M."/>
            <person name="Johannesson H."/>
        </authorList>
    </citation>
    <scope>NUCLEOTIDE SEQUENCE</scope>
    <source>
        <strain evidence="5">CBS 232.78</strain>
    </source>
</reference>
<evidence type="ECO:0000256" key="2">
    <source>
        <dbReference type="ARBA" id="ARBA00022553"/>
    </source>
</evidence>
<comment type="caution">
    <text evidence="5">The sequence shown here is derived from an EMBL/GenBank/DDBJ whole genome shotgun (WGS) entry which is preliminary data.</text>
</comment>
<dbReference type="SUPFAM" id="SSF47336">
    <property type="entry name" value="ACP-like"/>
    <property type="match status" value="1"/>
</dbReference>
<dbReference type="EMBL" id="JAULSW010000011">
    <property type="protein sequence ID" value="KAK3367740.1"/>
    <property type="molecule type" value="Genomic_DNA"/>
</dbReference>
<dbReference type="AlphaFoldDB" id="A0AAE0N2F1"/>
<dbReference type="InterPro" id="IPR006162">
    <property type="entry name" value="Ppantetheine_attach_site"/>
</dbReference>
<evidence type="ECO:0000313" key="5">
    <source>
        <dbReference type="EMBL" id="KAK3367740.1"/>
    </source>
</evidence>
<sequence length="324" mass="35276">MRWFRASKNRLRDVDAAWIFAITSQHKAAAETVHATGELLFVAPEDARSHADFCRYERLHPTSLQGPSLHRMFNDKVEYQQDYTGLQKLIGDGKMNESAGRIVKKREWKAFLDPLQETCFGQVATMWVNMLGSSSVETGVFMENGFELSMRSPKAVKQFYDDDLKKQEQWHVSAGGRQTSGDELTSSTPTTPVVKPAINQAKSSAPPPEVASKPANAHSPVDGAANGPVNGQAPLSAPETSPEELFAKLKAGLDDIAGVEVNKLADDVDVADIGIDSMISMELVKEIQRPSTTPSTRMNSDDDGYKSAPEPETPPTSTKDGAIG</sequence>
<dbReference type="PROSITE" id="PS00012">
    <property type="entry name" value="PHOSPHOPANTETHEINE"/>
    <property type="match status" value="1"/>
</dbReference>
<feature type="compositionally biased region" description="Polar residues" evidence="3">
    <location>
        <begin position="289"/>
        <end position="298"/>
    </location>
</feature>
<name>A0AAE0N2F1_9PEZI</name>
<dbReference type="Proteomes" id="UP001285441">
    <property type="component" value="Unassembled WGS sequence"/>
</dbReference>
<accession>A0AAE0N2F1</accession>
<dbReference type="Gene3D" id="1.10.1200.10">
    <property type="entry name" value="ACP-like"/>
    <property type="match status" value="1"/>
</dbReference>
<proteinExistence type="predicted"/>
<evidence type="ECO:0000256" key="3">
    <source>
        <dbReference type="SAM" id="MobiDB-lite"/>
    </source>
</evidence>
<evidence type="ECO:0000256" key="1">
    <source>
        <dbReference type="ARBA" id="ARBA00022450"/>
    </source>
</evidence>
<gene>
    <name evidence="5" type="ORF">B0H63DRAFT_455810</name>
</gene>
<dbReference type="InterPro" id="IPR036736">
    <property type="entry name" value="ACP-like_sf"/>
</dbReference>
<dbReference type="Pfam" id="PF00550">
    <property type="entry name" value="PP-binding"/>
    <property type="match status" value="1"/>
</dbReference>
<feature type="region of interest" description="Disordered" evidence="3">
    <location>
        <begin position="286"/>
        <end position="324"/>
    </location>
</feature>
<keyword evidence="2" id="KW-0597">Phosphoprotein</keyword>
<organism evidence="5 6">
    <name type="scientific">Podospora didyma</name>
    <dbReference type="NCBI Taxonomy" id="330526"/>
    <lineage>
        <taxon>Eukaryota</taxon>
        <taxon>Fungi</taxon>
        <taxon>Dikarya</taxon>
        <taxon>Ascomycota</taxon>
        <taxon>Pezizomycotina</taxon>
        <taxon>Sordariomycetes</taxon>
        <taxon>Sordariomycetidae</taxon>
        <taxon>Sordariales</taxon>
        <taxon>Podosporaceae</taxon>
        <taxon>Podospora</taxon>
    </lineage>
</organism>
<keyword evidence="6" id="KW-1185">Reference proteome</keyword>
<feature type="region of interest" description="Disordered" evidence="3">
    <location>
        <begin position="173"/>
        <end position="241"/>
    </location>
</feature>
<feature type="domain" description="Carrier" evidence="4">
    <location>
        <begin position="249"/>
        <end position="289"/>
    </location>
</feature>
<protein>
    <recommendedName>
        <fullName evidence="4">Carrier domain-containing protein</fullName>
    </recommendedName>
</protein>
<evidence type="ECO:0000313" key="6">
    <source>
        <dbReference type="Proteomes" id="UP001285441"/>
    </source>
</evidence>
<feature type="compositionally biased region" description="Low complexity" evidence="3">
    <location>
        <begin position="185"/>
        <end position="194"/>
    </location>
</feature>